<comment type="caution">
    <text evidence="2">The sequence shown here is derived from an EMBL/GenBank/DDBJ whole genome shotgun (WGS) entry which is preliminary data.</text>
</comment>
<dbReference type="EMBL" id="BAAALG010000006">
    <property type="protein sequence ID" value="GAA1098513.1"/>
    <property type="molecule type" value="Genomic_DNA"/>
</dbReference>
<proteinExistence type="predicted"/>
<sequence>MGSRAHEVGGANLNNSTRSGTAVHIGEIAPARTRSGRGREEPASTEADAGSAAQASGQTFWI</sequence>
<evidence type="ECO:0000313" key="3">
    <source>
        <dbReference type="Proteomes" id="UP001501581"/>
    </source>
</evidence>
<keyword evidence="3" id="KW-1185">Reference proteome</keyword>
<evidence type="ECO:0000313" key="2">
    <source>
        <dbReference type="EMBL" id="GAA1098513.1"/>
    </source>
</evidence>
<gene>
    <name evidence="2" type="ORF">GCM10009668_14910</name>
</gene>
<accession>A0ABP4EC60</accession>
<name>A0ABP4EC60_9ACTN</name>
<organism evidence="2 3">
    <name type="scientific">Nocardioides dubius</name>
    <dbReference type="NCBI Taxonomy" id="317019"/>
    <lineage>
        <taxon>Bacteria</taxon>
        <taxon>Bacillati</taxon>
        <taxon>Actinomycetota</taxon>
        <taxon>Actinomycetes</taxon>
        <taxon>Propionibacteriales</taxon>
        <taxon>Nocardioidaceae</taxon>
        <taxon>Nocardioides</taxon>
    </lineage>
</organism>
<reference evidence="3" key="1">
    <citation type="journal article" date="2019" name="Int. J. Syst. Evol. Microbiol.">
        <title>The Global Catalogue of Microorganisms (GCM) 10K type strain sequencing project: providing services to taxonomists for standard genome sequencing and annotation.</title>
        <authorList>
            <consortium name="The Broad Institute Genomics Platform"/>
            <consortium name="The Broad Institute Genome Sequencing Center for Infectious Disease"/>
            <person name="Wu L."/>
            <person name="Ma J."/>
        </authorList>
    </citation>
    <scope>NUCLEOTIDE SEQUENCE [LARGE SCALE GENOMIC DNA]</scope>
    <source>
        <strain evidence="3">JCM 13008</strain>
    </source>
</reference>
<feature type="compositionally biased region" description="Low complexity" evidence="1">
    <location>
        <begin position="44"/>
        <end position="62"/>
    </location>
</feature>
<feature type="region of interest" description="Disordered" evidence="1">
    <location>
        <begin position="1"/>
        <end position="62"/>
    </location>
</feature>
<protein>
    <submittedName>
        <fullName evidence="2">Uncharacterized protein</fullName>
    </submittedName>
</protein>
<dbReference type="Proteomes" id="UP001501581">
    <property type="component" value="Unassembled WGS sequence"/>
</dbReference>
<evidence type="ECO:0000256" key="1">
    <source>
        <dbReference type="SAM" id="MobiDB-lite"/>
    </source>
</evidence>